<dbReference type="OrthoDB" id="4065251at2759"/>
<evidence type="ECO:0000313" key="2">
    <source>
        <dbReference type="EMBL" id="QLQ80384.1"/>
    </source>
</evidence>
<name>A0A7H9HRJ9_9SACH</name>
<protein>
    <submittedName>
        <fullName evidence="2">Uncharacterized protein</fullName>
    </submittedName>
</protein>
<reference evidence="2 3" key="1">
    <citation type="submission" date="2020-06" db="EMBL/GenBank/DDBJ databases">
        <title>The yeast mating-type switching endonuclease HO is a domesticated member of an unorthodox homing genetic element family.</title>
        <authorList>
            <person name="Coughlan A.Y."/>
            <person name="Lombardi L."/>
            <person name="Braun-Galleani S."/>
            <person name="Martos A.R."/>
            <person name="Galeote V."/>
            <person name="Bigey F."/>
            <person name="Dequin S."/>
            <person name="Byrne K.P."/>
            <person name="Wolfe K.H."/>
        </authorList>
    </citation>
    <scope>NUCLEOTIDE SEQUENCE [LARGE SCALE GENOMIC DNA]</scope>
    <source>
        <strain evidence="2 3">CBS2947</strain>
    </source>
</reference>
<gene>
    <name evidence="2" type="ORF">HG537_0D03850</name>
</gene>
<evidence type="ECO:0000313" key="3">
    <source>
        <dbReference type="Proteomes" id="UP000510647"/>
    </source>
</evidence>
<feature type="region of interest" description="Disordered" evidence="1">
    <location>
        <begin position="1"/>
        <end position="47"/>
    </location>
</feature>
<proteinExistence type="predicted"/>
<dbReference type="Proteomes" id="UP000510647">
    <property type="component" value="Chromosome 4"/>
</dbReference>
<accession>A0A7H9HRJ9</accession>
<sequence>MDEDESEVDNSSSDKGKENEVFSPVNSGNRSTALTDNNDCSSSISPLPLDSSPNAFTNFHVHQPKREALKEKLKEYVGRPIQKCFSSNSNSLGFEISDSFAEFEGAPWDEVTSRKFIKFKLKKFKKDCQYYKQRAKQFFKDIHENSHRTNCN</sequence>
<organism evidence="2 3">
    <name type="scientific">Torulaspora globosa</name>
    <dbReference type="NCBI Taxonomy" id="48254"/>
    <lineage>
        <taxon>Eukaryota</taxon>
        <taxon>Fungi</taxon>
        <taxon>Dikarya</taxon>
        <taxon>Ascomycota</taxon>
        <taxon>Saccharomycotina</taxon>
        <taxon>Saccharomycetes</taxon>
        <taxon>Saccharomycetales</taxon>
        <taxon>Saccharomycetaceae</taxon>
        <taxon>Torulaspora</taxon>
    </lineage>
</organism>
<keyword evidence="3" id="KW-1185">Reference proteome</keyword>
<evidence type="ECO:0000256" key="1">
    <source>
        <dbReference type="SAM" id="MobiDB-lite"/>
    </source>
</evidence>
<dbReference type="AlphaFoldDB" id="A0A7H9HRJ9"/>
<dbReference type="EMBL" id="CP059270">
    <property type="protein sequence ID" value="QLQ80384.1"/>
    <property type="molecule type" value="Genomic_DNA"/>
</dbReference>
<feature type="compositionally biased region" description="Polar residues" evidence="1">
    <location>
        <begin position="24"/>
        <end position="40"/>
    </location>
</feature>